<organism evidence="1">
    <name type="scientific">Pithovirus LCPAC401</name>
    <dbReference type="NCBI Taxonomy" id="2506595"/>
    <lineage>
        <taxon>Viruses</taxon>
        <taxon>Pithoviruses</taxon>
    </lineage>
</organism>
<protein>
    <recommendedName>
        <fullName evidence="2">F-box domain-containing protein</fullName>
    </recommendedName>
</protein>
<name>A0A481ZDX6_9VIRU</name>
<evidence type="ECO:0000313" key="1">
    <source>
        <dbReference type="EMBL" id="QBK92861.1"/>
    </source>
</evidence>
<reference evidence="1" key="1">
    <citation type="journal article" date="2019" name="MBio">
        <title>Virus Genomes from Deep Sea Sediments Expand the Ocean Megavirome and Support Independent Origins of Viral Gigantism.</title>
        <authorList>
            <person name="Backstrom D."/>
            <person name="Yutin N."/>
            <person name="Jorgensen S.L."/>
            <person name="Dharamshi J."/>
            <person name="Homa F."/>
            <person name="Zaremba-Niedwiedzka K."/>
            <person name="Spang A."/>
            <person name="Wolf Y.I."/>
            <person name="Koonin E.V."/>
            <person name="Ettema T.J."/>
        </authorList>
    </citation>
    <scope>NUCLEOTIDE SEQUENCE</scope>
</reference>
<evidence type="ECO:0008006" key="2">
    <source>
        <dbReference type="Google" id="ProtNLM"/>
    </source>
</evidence>
<dbReference type="Gene3D" id="1.20.1280.50">
    <property type="match status" value="1"/>
</dbReference>
<sequence length="283" mass="33582">MNRDRSSEKCLRIPNISTLGSDVIVKYFDYISVKEMIKLCRVNKQFNITCQKYSIWKQKIKNDYGVETKYKRTWKDTAQFLSEYNMINLNQKWINEKTYKELFDEGLESESDTYFKDLYDENDLMTIIFPSYVKDIRTAKMSILSFKDSLIRWNPYMPDISDECEKEAYEEINEDYDNILEDEDKLKKQAFGMTREFSVVASASAEIRGTWADNSFGLSSIAAEKLCYATCSEETGELVYSNKIQNKIKKLTRVIDPNLYIMTYSIMSLYNLWFLDVWRERNY</sequence>
<gene>
    <name evidence="1" type="ORF">LCPAC401_04990</name>
</gene>
<accession>A0A481ZDX6</accession>
<dbReference type="EMBL" id="MK500587">
    <property type="protein sequence ID" value="QBK92861.1"/>
    <property type="molecule type" value="Genomic_DNA"/>
</dbReference>
<dbReference type="InterPro" id="IPR036047">
    <property type="entry name" value="F-box-like_dom_sf"/>
</dbReference>
<dbReference type="SUPFAM" id="SSF81383">
    <property type="entry name" value="F-box domain"/>
    <property type="match status" value="1"/>
</dbReference>
<proteinExistence type="predicted"/>